<comment type="caution">
    <text evidence="1">The sequence shown here is derived from an EMBL/GenBank/DDBJ whole genome shotgun (WGS) entry which is preliminary data.</text>
</comment>
<evidence type="ECO:0000313" key="1">
    <source>
        <dbReference type="EMBL" id="MCC5600738.1"/>
    </source>
</evidence>
<reference evidence="1 2" key="1">
    <citation type="journal article" date="2021" name="Microorganisms">
        <title>Genome Evolution of Filamentous Cyanobacterium Nostoc Species: From Facultative Symbiosis to Free Living.</title>
        <authorList>
            <person name="Huo D."/>
            <person name="Li H."/>
            <person name="Cai F."/>
            <person name="Guo X."/>
            <person name="Qiao Z."/>
            <person name="Wang W."/>
            <person name="Yu G."/>
            <person name="Li R."/>
        </authorList>
    </citation>
    <scope>NUCLEOTIDE SEQUENCE [LARGE SCALE GENOMIC DNA]</scope>
    <source>
        <strain evidence="1 2">CHAB 5714</strain>
    </source>
</reference>
<name>A0ABS8I9E5_9NOSO</name>
<dbReference type="Proteomes" id="UP001199525">
    <property type="component" value="Unassembled WGS sequence"/>
</dbReference>
<gene>
    <name evidence="1" type="ORF">LC586_16285</name>
</gene>
<sequence>MAQPLVEKGAVVRVSVSDRRRESNHVVPLAYGTLCERGSKLARASRREVRAIRRRLILSTQPFNHNRL</sequence>
<protein>
    <submittedName>
        <fullName evidence="1">Uncharacterized protein</fullName>
    </submittedName>
</protein>
<proteinExistence type="predicted"/>
<dbReference type="EMBL" id="JAIVFQ010000021">
    <property type="protein sequence ID" value="MCC5600738.1"/>
    <property type="molecule type" value="Genomic_DNA"/>
</dbReference>
<evidence type="ECO:0000313" key="2">
    <source>
        <dbReference type="Proteomes" id="UP001199525"/>
    </source>
</evidence>
<keyword evidence="2" id="KW-1185">Reference proteome</keyword>
<accession>A0ABS8I9E5</accession>
<dbReference type="RefSeq" id="WP_229485801.1">
    <property type="nucleotide sequence ID" value="NZ_JAIVFQ010000021.1"/>
</dbReference>
<organism evidence="1 2">
    <name type="scientific">Nostoc favosum CHAB5714</name>
    <dbReference type="NCBI Taxonomy" id="2780399"/>
    <lineage>
        <taxon>Bacteria</taxon>
        <taxon>Bacillati</taxon>
        <taxon>Cyanobacteriota</taxon>
        <taxon>Cyanophyceae</taxon>
        <taxon>Nostocales</taxon>
        <taxon>Nostocaceae</taxon>
        <taxon>Nostoc</taxon>
        <taxon>Nostoc favosum</taxon>
    </lineage>
</organism>